<dbReference type="RefSeq" id="WP_275089368.1">
    <property type="nucleotide sequence ID" value="NZ_CP119078.1"/>
</dbReference>
<accession>A0ABY8ASW1</accession>
<reference evidence="1 2" key="1">
    <citation type="submission" date="2023-02" db="EMBL/GenBank/DDBJ databases">
        <title>Genome Sequence of L. cardiaca H63T.</title>
        <authorList>
            <person name="Lopez A.E."/>
            <person name="Cianciotto N.P."/>
        </authorList>
    </citation>
    <scope>NUCLEOTIDE SEQUENCE [LARGE SCALE GENOMIC DNA]</scope>
    <source>
        <strain evidence="1 2">H63</strain>
    </source>
</reference>
<keyword evidence="2" id="KW-1185">Reference proteome</keyword>
<gene>
    <name evidence="1" type="ORF">PXX05_01935</name>
</gene>
<name>A0ABY8ASW1_9GAMM</name>
<protein>
    <recommendedName>
        <fullName evidence="3">Dot/Icm T4SS effector</fullName>
    </recommendedName>
</protein>
<evidence type="ECO:0000313" key="2">
    <source>
        <dbReference type="Proteomes" id="UP001222087"/>
    </source>
</evidence>
<proteinExistence type="predicted"/>
<evidence type="ECO:0000313" key="1">
    <source>
        <dbReference type="EMBL" id="WED43559.1"/>
    </source>
</evidence>
<dbReference type="Proteomes" id="UP001222087">
    <property type="component" value="Chromosome"/>
</dbReference>
<dbReference type="EMBL" id="CP119078">
    <property type="protein sequence ID" value="WED43559.1"/>
    <property type="molecule type" value="Genomic_DNA"/>
</dbReference>
<evidence type="ECO:0008006" key="3">
    <source>
        <dbReference type="Google" id="ProtNLM"/>
    </source>
</evidence>
<organism evidence="1 2">
    <name type="scientific">Legionella cardiaca</name>
    <dbReference type="NCBI Taxonomy" id="1071983"/>
    <lineage>
        <taxon>Bacteria</taxon>
        <taxon>Pseudomonadati</taxon>
        <taxon>Pseudomonadota</taxon>
        <taxon>Gammaproteobacteria</taxon>
        <taxon>Legionellales</taxon>
        <taxon>Legionellaceae</taxon>
        <taxon>Legionella</taxon>
    </lineage>
</organism>
<sequence>MHLVIYFCGTGNPGNDFPEEYDYVPENKNVRTIFVKGCDEPEVCNSTIFPNLKEFAGRFVKKLFKRDEGQEKDNLQFKTTNKDTLQSIGINLEEYEILDEFGRPKRTVKRTNITGADMDEEIESITLCGYSRGAVTCFEVARQLNQLAPRIPVDIVADQPVPGNCYQGPLSNAGSIADCSDLTNLRNVSVILGAYTGAILNVDLHVVKKAGFQIEDFSPYKNSYLVDQNFLFYYVDSDGKPERLDRPDIIYDMREVFEHYRIDPDKDGKNSIPVEALKYMVGQHHKPESHYESTNPVHRGFFSQIVPKLPRQTHRDLIVIPRESHHQVRPNAAGGSKHMHMQLAKYLNAKKGNNRKKLGLVSDEEVARKTEEARATYHTRLGQDPTYFPPSSDLQGFFGSLKKEMAYRYIDKLHPQAYERKGMKWDANEETLLEWWQRQDKKASRFSTPLTKDLVKAIKDTQLSDKEQTIKLFKQADRWLMLKENSSTSRYSQVESLRTHLMQYLENVHGVSKEELVQLNREVMAETDYFLKHWTEGSKAASWFQTVATDQLDKAFQAHAQLKPPTEEGDRALLKALGTWLDKKEKNPSKTSRYDLVIEMYEHLVEVIENNYGSDLKQEMEVSLT</sequence>